<keyword evidence="2" id="KW-1185">Reference proteome</keyword>
<dbReference type="Proteomes" id="UP000192578">
    <property type="component" value="Unassembled WGS sequence"/>
</dbReference>
<dbReference type="EMBL" id="MTYJ01000168">
    <property type="protein sequence ID" value="OQV11549.1"/>
    <property type="molecule type" value="Genomic_DNA"/>
</dbReference>
<gene>
    <name evidence="1" type="ORF">BV898_14126</name>
</gene>
<dbReference type="AlphaFoldDB" id="A0A1W0W8L4"/>
<name>A0A1W0W8L4_HYPEX</name>
<proteinExistence type="predicted"/>
<evidence type="ECO:0008006" key="3">
    <source>
        <dbReference type="Google" id="ProtNLM"/>
    </source>
</evidence>
<comment type="caution">
    <text evidence="1">The sequence shown here is derived from an EMBL/GenBank/DDBJ whole genome shotgun (WGS) entry which is preliminary data.</text>
</comment>
<organism evidence="1 2">
    <name type="scientific">Hypsibius exemplaris</name>
    <name type="common">Freshwater tardigrade</name>
    <dbReference type="NCBI Taxonomy" id="2072580"/>
    <lineage>
        <taxon>Eukaryota</taxon>
        <taxon>Metazoa</taxon>
        <taxon>Ecdysozoa</taxon>
        <taxon>Tardigrada</taxon>
        <taxon>Eutardigrada</taxon>
        <taxon>Parachela</taxon>
        <taxon>Hypsibioidea</taxon>
        <taxon>Hypsibiidae</taxon>
        <taxon>Hypsibius</taxon>
    </lineage>
</organism>
<sequence>MTTVTCHHQESNCPPNSCSSLLNGGGYQFQDGSSNRIWQPDGCNIRYRNIQENVLCLKRMAASNHQQKTPLLAIVGDSRRTLGSPCSMPDILVLGAGSHTAKDCEFANLKQKDCVAKYKREFEGLLPLLSQLPPSVVMIWMPQANVNQTSMDLRGNSFFKRGVNSANMVLYNNAIKEVLEKNPGHRLKYWGSFYTSSIDFADGIDGIHLGIDSKHHMMQLLMNWMCNYVDHDLESSHWPFSSIPERATYCCIDSC</sequence>
<accession>A0A1W0W8L4</accession>
<evidence type="ECO:0000313" key="1">
    <source>
        <dbReference type="EMBL" id="OQV11549.1"/>
    </source>
</evidence>
<dbReference type="OrthoDB" id="1932925at2759"/>
<protein>
    <recommendedName>
        <fullName evidence="3">SGNH hydrolase-type esterase domain-containing protein</fullName>
    </recommendedName>
</protein>
<reference evidence="2" key="1">
    <citation type="submission" date="2017-01" db="EMBL/GenBank/DDBJ databases">
        <title>Comparative genomics of anhydrobiosis in the tardigrade Hypsibius dujardini.</title>
        <authorList>
            <person name="Yoshida Y."/>
            <person name="Koutsovoulos G."/>
            <person name="Laetsch D."/>
            <person name="Stevens L."/>
            <person name="Kumar S."/>
            <person name="Horikawa D."/>
            <person name="Ishino K."/>
            <person name="Komine S."/>
            <person name="Tomita M."/>
            <person name="Blaxter M."/>
            <person name="Arakawa K."/>
        </authorList>
    </citation>
    <scope>NUCLEOTIDE SEQUENCE [LARGE SCALE GENOMIC DNA]</scope>
    <source>
        <strain evidence="2">Z151</strain>
    </source>
</reference>
<evidence type="ECO:0000313" key="2">
    <source>
        <dbReference type="Proteomes" id="UP000192578"/>
    </source>
</evidence>